<comment type="caution">
    <text evidence="1">The sequence shown here is derived from an EMBL/GenBank/DDBJ whole genome shotgun (WGS) entry which is preliminary data.</text>
</comment>
<dbReference type="Proteomes" id="UP001153461">
    <property type="component" value="Unassembled WGS sequence"/>
</dbReference>
<dbReference type="EMBL" id="CAJVNV010000313">
    <property type="protein sequence ID" value="CAG8154115.1"/>
    <property type="molecule type" value="Genomic_DNA"/>
</dbReference>
<gene>
    <name evidence="1" type="ORF">PNAL_LOCUS6178</name>
</gene>
<dbReference type="OrthoDB" id="10006946at2759"/>
<protein>
    <submittedName>
        <fullName evidence="1">Uncharacterized protein</fullName>
    </submittedName>
</protein>
<evidence type="ECO:0000313" key="1">
    <source>
        <dbReference type="EMBL" id="CAG8154115.1"/>
    </source>
</evidence>
<proteinExistence type="predicted"/>
<sequence>MGHYWQVACPPKREYTTQLFGGKLSELPFSSWANILSAESDATSMPLRYDVVEEEFELWSYEEEEEAATLTAMEESPICLQRQVAIRNHSGPHSLMRICWSSDSSTSIAGGGYLADGVWAGHKFDIVDVDSLEDMDGQWEDVTEDIRDEIQVLWSSDFGYNWKTEWRA</sequence>
<reference evidence="1" key="1">
    <citation type="submission" date="2021-07" db="EMBL/GenBank/DDBJ databases">
        <authorList>
            <person name="Branca A.L. A."/>
        </authorList>
    </citation>
    <scope>NUCLEOTIDE SEQUENCE</scope>
</reference>
<evidence type="ECO:0000313" key="2">
    <source>
        <dbReference type="Proteomes" id="UP001153461"/>
    </source>
</evidence>
<dbReference type="AlphaFoldDB" id="A0A9W4MWU4"/>
<name>A0A9W4MWU4_PENNA</name>
<accession>A0A9W4MWU4</accession>
<organism evidence="1 2">
    <name type="scientific">Penicillium nalgiovense</name>
    <dbReference type="NCBI Taxonomy" id="60175"/>
    <lineage>
        <taxon>Eukaryota</taxon>
        <taxon>Fungi</taxon>
        <taxon>Dikarya</taxon>
        <taxon>Ascomycota</taxon>
        <taxon>Pezizomycotina</taxon>
        <taxon>Eurotiomycetes</taxon>
        <taxon>Eurotiomycetidae</taxon>
        <taxon>Eurotiales</taxon>
        <taxon>Aspergillaceae</taxon>
        <taxon>Penicillium</taxon>
    </lineage>
</organism>